<name>A0A1A2ESQ9_MYCSD</name>
<proteinExistence type="predicted"/>
<sequence length="180" mass="19778">MITNTADRTRRRAVALVATALIGGCAMSAHDRRSELEGPELTDEQTRAQVVEPARAIVRAADLQGLFPVFRFESCNDQNEAPYRGVAEVGFTFPANVEQQAYIDRIAAAMVGIGWSEGPPPGKMPYGRVLHTEQLMAIIAPEPDHPRYGDVKIYGQCRNLTDHRKDEGPVFQDITGELTG</sequence>
<reference evidence="2" key="1">
    <citation type="submission" date="2016-06" db="EMBL/GenBank/DDBJ databases">
        <authorList>
            <person name="Sutton G."/>
            <person name="Brinkac L."/>
            <person name="Sanka R."/>
            <person name="Adams M."/>
            <person name="Lau E."/>
            <person name="Mehaffy C."/>
            <person name="Tameris M."/>
            <person name="Hatherill M."/>
            <person name="Hanekom W."/>
            <person name="Mahomed H."/>
            <person name="Mcshane H."/>
        </authorList>
    </citation>
    <scope>NUCLEOTIDE SEQUENCE [LARGE SCALE GENOMIC DNA]</scope>
    <source>
        <strain evidence="2">852014-51077_SCH5608930-a</strain>
    </source>
</reference>
<gene>
    <name evidence="1" type="ORF">A5771_07345</name>
</gene>
<organism evidence="1 2">
    <name type="scientific">Mycolicibacter sinensis (strain JDM601)</name>
    <name type="common">Mycobacterium sinense</name>
    <dbReference type="NCBI Taxonomy" id="875328"/>
    <lineage>
        <taxon>Bacteria</taxon>
        <taxon>Bacillati</taxon>
        <taxon>Actinomycetota</taxon>
        <taxon>Actinomycetes</taxon>
        <taxon>Mycobacteriales</taxon>
        <taxon>Mycobacteriaceae</taxon>
        <taxon>Mycolicibacter</taxon>
    </lineage>
</organism>
<evidence type="ECO:0000313" key="1">
    <source>
        <dbReference type="EMBL" id="OBG07180.1"/>
    </source>
</evidence>
<dbReference type="AlphaFoldDB" id="A0A1A2ESQ9"/>
<evidence type="ECO:0000313" key="2">
    <source>
        <dbReference type="Proteomes" id="UP000093985"/>
    </source>
</evidence>
<evidence type="ECO:0008006" key="3">
    <source>
        <dbReference type="Google" id="ProtNLM"/>
    </source>
</evidence>
<comment type="caution">
    <text evidence="1">The sequence shown here is derived from an EMBL/GenBank/DDBJ whole genome shotgun (WGS) entry which is preliminary data.</text>
</comment>
<accession>A0A1A2ESQ9</accession>
<protein>
    <recommendedName>
        <fullName evidence="3">Lipoprotein LppJ</fullName>
    </recommendedName>
</protein>
<dbReference type="EMBL" id="LZIN01000039">
    <property type="protein sequence ID" value="OBG07180.1"/>
    <property type="molecule type" value="Genomic_DNA"/>
</dbReference>
<dbReference type="Proteomes" id="UP000093985">
    <property type="component" value="Unassembled WGS sequence"/>
</dbReference>